<dbReference type="SUPFAM" id="SSF53092">
    <property type="entry name" value="Creatinase/prolidase N-terminal domain"/>
    <property type="match status" value="1"/>
</dbReference>
<dbReference type="PANTHER" id="PTHR48480">
    <property type="match status" value="1"/>
</dbReference>
<keyword evidence="3" id="KW-0378">Hydrolase</keyword>
<comment type="caution">
    <text evidence="5">The sequence shown here is derived from an EMBL/GenBank/DDBJ whole genome shotgun (WGS) entry which is preliminary data.</text>
</comment>
<dbReference type="PANTHER" id="PTHR48480:SF2">
    <property type="entry name" value="PEPTIDASE D"/>
    <property type="match status" value="1"/>
</dbReference>
<keyword evidence="4" id="KW-0482">Metalloprotease</keyword>
<dbReference type="EMBL" id="JAKKPZ010000228">
    <property type="protein sequence ID" value="KAI1698220.1"/>
    <property type="molecule type" value="Genomic_DNA"/>
</dbReference>
<evidence type="ECO:0000256" key="1">
    <source>
        <dbReference type="ARBA" id="ARBA00022670"/>
    </source>
</evidence>
<keyword evidence="6" id="KW-1185">Reference proteome</keyword>
<evidence type="ECO:0000256" key="4">
    <source>
        <dbReference type="ARBA" id="ARBA00023049"/>
    </source>
</evidence>
<dbReference type="InterPro" id="IPR029149">
    <property type="entry name" value="Creatin/AminoP/Spt16_N"/>
</dbReference>
<evidence type="ECO:0000313" key="5">
    <source>
        <dbReference type="EMBL" id="KAI1698220.1"/>
    </source>
</evidence>
<dbReference type="GO" id="GO:0046872">
    <property type="term" value="F:metal ion binding"/>
    <property type="evidence" value="ECO:0007669"/>
    <property type="project" value="UniProtKB-KW"/>
</dbReference>
<dbReference type="Proteomes" id="UP001201812">
    <property type="component" value="Unassembled WGS sequence"/>
</dbReference>
<sequence>MPTRWGKFLSITFTQVSVSPAEMSFWQGQDTLKVPVELFLENRRRLVEALKNVAPQNSVVLLQGGVEQKRYNTDAEDLPFRQGC</sequence>
<dbReference type="AlphaFoldDB" id="A0AAD4ML05"/>
<gene>
    <name evidence="5" type="ORF">DdX_18029</name>
</gene>
<evidence type="ECO:0000256" key="3">
    <source>
        <dbReference type="ARBA" id="ARBA00022801"/>
    </source>
</evidence>
<reference evidence="5" key="1">
    <citation type="submission" date="2022-01" db="EMBL/GenBank/DDBJ databases">
        <title>Genome Sequence Resource for Two Populations of Ditylenchus destructor, the Migratory Endoparasitic Phytonematode.</title>
        <authorList>
            <person name="Zhang H."/>
            <person name="Lin R."/>
            <person name="Xie B."/>
        </authorList>
    </citation>
    <scope>NUCLEOTIDE SEQUENCE</scope>
    <source>
        <strain evidence="5">BazhouSP</strain>
    </source>
</reference>
<dbReference type="GO" id="GO:0008237">
    <property type="term" value="F:metallopeptidase activity"/>
    <property type="evidence" value="ECO:0007669"/>
    <property type="project" value="UniProtKB-KW"/>
</dbReference>
<protein>
    <submittedName>
        <fullName evidence="5">Xaa-Pro dipeptidase</fullName>
    </submittedName>
</protein>
<dbReference type="GO" id="GO:0006508">
    <property type="term" value="P:proteolysis"/>
    <property type="evidence" value="ECO:0007669"/>
    <property type="project" value="UniProtKB-KW"/>
</dbReference>
<evidence type="ECO:0000256" key="2">
    <source>
        <dbReference type="ARBA" id="ARBA00022723"/>
    </source>
</evidence>
<keyword evidence="1" id="KW-0645">Protease</keyword>
<organism evidence="5 6">
    <name type="scientific">Ditylenchus destructor</name>
    <dbReference type="NCBI Taxonomy" id="166010"/>
    <lineage>
        <taxon>Eukaryota</taxon>
        <taxon>Metazoa</taxon>
        <taxon>Ecdysozoa</taxon>
        <taxon>Nematoda</taxon>
        <taxon>Chromadorea</taxon>
        <taxon>Rhabditida</taxon>
        <taxon>Tylenchina</taxon>
        <taxon>Tylenchomorpha</taxon>
        <taxon>Sphaerularioidea</taxon>
        <taxon>Anguinidae</taxon>
        <taxon>Anguininae</taxon>
        <taxon>Ditylenchus</taxon>
    </lineage>
</organism>
<evidence type="ECO:0000313" key="6">
    <source>
        <dbReference type="Proteomes" id="UP001201812"/>
    </source>
</evidence>
<proteinExistence type="predicted"/>
<accession>A0AAD4ML05</accession>
<dbReference type="Gene3D" id="3.40.350.10">
    <property type="entry name" value="Creatinase/prolidase N-terminal domain"/>
    <property type="match status" value="1"/>
</dbReference>
<dbReference type="InterPro" id="IPR052433">
    <property type="entry name" value="X-Pro_dipept-like"/>
</dbReference>
<name>A0AAD4ML05_9BILA</name>
<keyword evidence="2" id="KW-0479">Metal-binding</keyword>